<organism evidence="1 2">
    <name type="scientific">Mucilaginibacter gracilis</name>
    <dbReference type="NCBI Taxonomy" id="423350"/>
    <lineage>
        <taxon>Bacteria</taxon>
        <taxon>Pseudomonadati</taxon>
        <taxon>Bacteroidota</taxon>
        <taxon>Sphingobacteriia</taxon>
        <taxon>Sphingobacteriales</taxon>
        <taxon>Sphingobacteriaceae</taxon>
        <taxon>Mucilaginibacter</taxon>
    </lineage>
</organism>
<keyword evidence="2" id="KW-1185">Reference proteome</keyword>
<protein>
    <submittedName>
        <fullName evidence="1">Uncharacterized protein</fullName>
    </submittedName>
</protein>
<evidence type="ECO:0000313" key="2">
    <source>
        <dbReference type="Proteomes" id="UP000268007"/>
    </source>
</evidence>
<gene>
    <name evidence="1" type="ORF">BDD43_5516</name>
</gene>
<dbReference type="PROSITE" id="PS51257">
    <property type="entry name" value="PROKAR_LIPOPROTEIN"/>
    <property type="match status" value="1"/>
</dbReference>
<evidence type="ECO:0000313" key="1">
    <source>
        <dbReference type="EMBL" id="RKR85252.1"/>
    </source>
</evidence>
<reference evidence="1 2" key="1">
    <citation type="submission" date="2018-10" db="EMBL/GenBank/DDBJ databases">
        <title>Genomic Encyclopedia of Archaeal and Bacterial Type Strains, Phase II (KMG-II): from individual species to whole genera.</title>
        <authorList>
            <person name="Goeker M."/>
        </authorList>
    </citation>
    <scope>NUCLEOTIDE SEQUENCE [LARGE SCALE GENOMIC DNA]</scope>
    <source>
        <strain evidence="1 2">DSM 18602</strain>
    </source>
</reference>
<dbReference type="AlphaFoldDB" id="A0A495JA64"/>
<dbReference type="RefSeq" id="WP_121201315.1">
    <property type="nucleotide sequence ID" value="NZ_RBKU01000001.1"/>
</dbReference>
<sequence>MKQLLPITLLLCLLLCSCGDDDNDDKAKQVDKKGSIEVTLSTSHIDSLKDLITTHYIVWRRGQKIKEFDVKDTVKSLGLSATEGEDDNGNTKNMVVPEDYDFYVTVK</sequence>
<accession>A0A495JA64</accession>
<comment type="caution">
    <text evidence="1">The sequence shown here is derived from an EMBL/GenBank/DDBJ whole genome shotgun (WGS) entry which is preliminary data.</text>
</comment>
<proteinExistence type="predicted"/>
<name>A0A495JA64_9SPHI</name>
<dbReference type="EMBL" id="RBKU01000001">
    <property type="protein sequence ID" value="RKR85252.1"/>
    <property type="molecule type" value="Genomic_DNA"/>
</dbReference>
<dbReference type="Proteomes" id="UP000268007">
    <property type="component" value="Unassembled WGS sequence"/>
</dbReference>
<dbReference type="OrthoDB" id="1263472at2"/>